<evidence type="ECO:0000256" key="2">
    <source>
        <dbReference type="ARBA" id="ARBA00022448"/>
    </source>
</evidence>
<dbReference type="PROSITE" id="PS50903">
    <property type="entry name" value="RUBREDOXIN_LIKE"/>
    <property type="match status" value="1"/>
</dbReference>
<comment type="caution">
    <text evidence="8">The sequence shown here is derived from an EMBL/GenBank/DDBJ whole genome shotgun (WGS) entry which is preliminary data.</text>
</comment>
<dbReference type="SUPFAM" id="SSF47240">
    <property type="entry name" value="Ferritin-like"/>
    <property type="match status" value="1"/>
</dbReference>
<keyword evidence="9" id="KW-1185">Reference proteome</keyword>
<name>A0ABU0E7U3_9FIRM</name>
<dbReference type="PANTHER" id="PTHR43865:SF1">
    <property type="entry name" value="RUBRERYTHRIN-RELATED"/>
    <property type="match status" value="1"/>
</dbReference>
<evidence type="ECO:0000313" key="9">
    <source>
        <dbReference type="Proteomes" id="UP001230220"/>
    </source>
</evidence>
<dbReference type="InterPro" id="IPR024934">
    <property type="entry name" value="Rubredoxin-like_dom"/>
</dbReference>
<dbReference type="Pfam" id="PF02915">
    <property type="entry name" value="Rubrerythrin"/>
    <property type="match status" value="1"/>
</dbReference>
<dbReference type="Proteomes" id="UP001230220">
    <property type="component" value="Unassembled WGS sequence"/>
</dbReference>
<accession>A0ABU0E7U3</accession>
<dbReference type="InterPro" id="IPR048574">
    <property type="entry name" value="RUBY_RBDX"/>
</dbReference>
<feature type="domain" description="Ferritin-like diiron" evidence="7">
    <location>
        <begin position="2"/>
        <end position="134"/>
    </location>
</feature>
<dbReference type="CDD" id="cd01041">
    <property type="entry name" value="Rubrerythrin"/>
    <property type="match status" value="1"/>
</dbReference>
<keyword evidence="3" id="KW-0479">Metal-binding</keyword>
<keyword evidence="4" id="KW-0249">Electron transport</keyword>
<dbReference type="RefSeq" id="WP_307410786.1">
    <property type="nucleotide sequence ID" value="NZ_JAUSUR010000008.1"/>
</dbReference>
<gene>
    <name evidence="8" type="ORF">J2S15_003540</name>
</gene>
<evidence type="ECO:0000256" key="4">
    <source>
        <dbReference type="ARBA" id="ARBA00022982"/>
    </source>
</evidence>
<organism evidence="8 9">
    <name type="scientific">Breznakia pachnodae</name>
    <dbReference type="NCBI Taxonomy" id="265178"/>
    <lineage>
        <taxon>Bacteria</taxon>
        <taxon>Bacillati</taxon>
        <taxon>Bacillota</taxon>
        <taxon>Erysipelotrichia</taxon>
        <taxon>Erysipelotrichales</taxon>
        <taxon>Erysipelotrichaceae</taxon>
        <taxon>Breznakia</taxon>
    </lineage>
</organism>
<dbReference type="InterPro" id="IPR009078">
    <property type="entry name" value="Ferritin-like_SF"/>
</dbReference>
<evidence type="ECO:0000313" key="8">
    <source>
        <dbReference type="EMBL" id="MDQ0362779.1"/>
    </source>
</evidence>
<dbReference type="Pfam" id="PF21349">
    <property type="entry name" value="RUBY_RBDX"/>
    <property type="match status" value="1"/>
</dbReference>
<dbReference type="InterPro" id="IPR012347">
    <property type="entry name" value="Ferritin-like"/>
</dbReference>
<keyword evidence="2" id="KW-0813">Transport</keyword>
<dbReference type="EMBL" id="JAUSUR010000008">
    <property type="protein sequence ID" value="MDQ0362779.1"/>
    <property type="molecule type" value="Genomic_DNA"/>
</dbReference>
<evidence type="ECO:0000256" key="5">
    <source>
        <dbReference type="ARBA" id="ARBA00023004"/>
    </source>
</evidence>
<feature type="domain" description="Rubredoxin-like" evidence="6">
    <location>
        <begin position="141"/>
        <end position="175"/>
    </location>
</feature>
<dbReference type="PANTHER" id="PTHR43865">
    <property type="entry name" value="RUBRERYTHRIN-RELATED"/>
    <property type="match status" value="1"/>
</dbReference>
<dbReference type="CDD" id="cd00729">
    <property type="entry name" value="rubredoxin_SM"/>
    <property type="match status" value="1"/>
</dbReference>
<evidence type="ECO:0000256" key="3">
    <source>
        <dbReference type="ARBA" id="ARBA00022723"/>
    </source>
</evidence>
<dbReference type="InterPro" id="IPR003251">
    <property type="entry name" value="Rr_diiron-bd_dom"/>
</dbReference>
<dbReference type="PROSITE" id="PS50905">
    <property type="entry name" value="FERRITIN_LIKE"/>
    <property type="match status" value="1"/>
</dbReference>
<dbReference type="NCBIfam" id="NF045767">
    <property type="entry name" value="RuberyRbr"/>
    <property type="match status" value="1"/>
</dbReference>
<protein>
    <submittedName>
        <fullName evidence="8">Rubrerythrin</fullName>
    </submittedName>
</protein>
<evidence type="ECO:0000259" key="7">
    <source>
        <dbReference type="PROSITE" id="PS50905"/>
    </source>
</evidence>
<proteinExistence type="predicted"/>
<reference evidence="8 9" key="1">
    <citation type="submission" date="2023-07" db="EMBL/GenBank/DDBJ databases">
        <title>Genomic Encyclopedia of Type Strains, Phase IV (KMG-IV): sequencing the most valuable type-strain genomes for metagenomic binning, comparative biology and taxonomic classification.</title>
        <authorList>
            <person name="Goeker M."/>
        </authorList>
    </citation>
    <scope>NUCLEOTIDE SEQUENCE [LARGE SCALE GENOMIC DNA]</scope>
    <source>
        <strain evidence="8 9">DSM 16784</strain>
    </source>
</reference>
<dbReference type="Gene3D" id="1.20.1260.10">
    <property type="match status" value="1"/>
</dbReference>
<dbReference type="InterPro" id="IPR009040">
    <property type="entry name" value="Ferritin-like_diiron"/>
</dbReference>
<evidence type="ECO:0000259" key="6">
    <source>
        <dbReference type="PROSITE" id="PS50903"/>
    </source>
</evidence>
<dbReference type="Gene3D" id="2.20.28.10">
    <property type="match status" value="1"/>
</dbReference>
<dbReference type="SUPFAM" id="SSF57802">
    <property type="entry name" value="Rubredoxin-like"/>
    <property type="match status" value="1"/>
</dbReference>
<evidence type="ECO:0000256" key="1">
    <source>
        <dbReference type="ARBA" id="ARBA00001965"/>
    </source>
</evidence>
<dbReference type="InterPro" id="IPR052364">
    <property type="entry name" value="Rubrerythrin"/>
</dbReference>
<comment type="cofactor">
    <cofactor evidence="1">
        <name>Fe(3+)</name>
        <dbReference type="ChEBI" id="CHEBI:29034"/>
    </cofactor>
</comment>
<keyword evidence="5" id="KW-0408">Iron</keyword>
<sequence length="179" mass="20680">MELKGSKTEKNLQTAYAGESQASIKYTFYASRAKKDGYVQIQNVFNETAHNEHEHAKIWFKLLHGGSVKDTAWNLKDAAAGENYEWTDMYATFAKDAEEEGFSEIAEKFKQVGKIEKRHEERYLTLLKNVEENTVFNKIEEQVWICSNCGHVYVGNEAPEMCPVCDHPRAHFEIFNENF</sequence>